<comment type="caution">
    <text evidence="1">The sequence shown here is derived from an EMBL/GenBank/DDBJ whole genome shotgun (WGS) entry which is preliminary data.</text>
</comment>
<protein>
    <submittedName>
        <fullName evidence="1">Uncharacterized protein</fullName>
    </submittedName>
</protein>
<proteinExistence type="predicted"/>
<evidence type="ECO:0000313" key="2">
    <source>
        <dbReference type="Proteomes" id="UP001210809"/>
    </source>
</evidence>
<dbReference type="Proteomes" id="UP001210809">
    <property type="component" value="Unassembled WGS sequence"/>
</dbReference>
<sequence length="352" mass="41413">MSEKQKNKDKDSAPVYKSRYGDALKNNLAKVMEKKNFSYDADKDKLFSQYKNSYEKSGRTAMRDTMGNAASLTGGYGNSYAVTAGQQAYNSYMSKLSDKIPELEQRAYERYKDDEESAYKRLNTLIGLEKSDYGRYRDSVDDYNTNRNFEYNKSKDALAQRNLQAQFERDNYENDRDYNRRVYENDRDYDRRVNENDRDYNRRVSENDRDYAQKVYDSDRNYQIKLNSSLKDAVENEETDSTKFSPVDAYDFISKYGDKIYTDEEYIEALYQLYGDKEGFFDWVEQMEIPGDTRGTTYLELLYDIHPEIRPSTFKKMGMPDDELIRRTATGGGATPPHSQSFWWLNQGMTKK</sequence>
<dbReference type="EMBL" id="JAQLXW010000015">
    <property type="protein sequence ID" value="MDB8004490.1"/>
    <property type="molecule type" value="Genomic_DNA"/>
</dbReference>
<evidence type="ECO:0000313" key="1">
    <source>
        <dbReference type="EMBL" id="MDB8004490.1"/>
    </source>
</evidence>
<name>A0AAW6D4D5_9FIRM</name>
<dbReference type="AlphaFoldDB" id="A0AAW6D4D5"/>
<accession>A0AAW6D4D5</accession>
<gene>
    <name evidence="1" type="ORF">PNE09_10495</name>
</gene>
<reference evidence="1" key="1">
    <citation type="submission" date="2023-01" db="EMBL/GenBank/DDBJ databases">
        <title>Human gut microbiome strain richness.</title>
        <authorList>
            <person name="Chen-Liaw A."/>
        </authorList>
    </citation>
    <scope>NUCLEOTIDE SEQUENCE</scope>
    <source>
        <strain evidence="1">1001283st1_G1_1001283B150217_161031</strain>
    </source>
</reference>
<organism evidence="1 2">
    <name type="scientific">[Eubacterium] siraeum</name>
    <dbReference type="NCBI Taxonomy" id="39492"/>
    <lineage>
        <taxon>Bacteria</taxon>
        <taxon>Bacillati</taxon>
        <taxon>Bacillota</taxon>
        <taxon>Clostridia</taxon>
        <taxon>Eubacteriales</taxon>
        <taxon>Oscillospiraceae</taxon>
        <taxon>Oscillospiraceae incertae sedis</taxon>
    </lineage>
</organism>